<dbReference type="InterPro" id="IPR025924">
    <property type="entry name" value="YHYH_dom"/>
</dbReference>
<dbReference type="Proteomes" id="UP000185342">
    <property type="component" value="Segment"/>
</dbReference>
<dbReference type="EMBL" id="KJ019061">
    <property type="protein sequence ID" value="AIX22205.1"/>
    <property type="molecule type" value="Genomic_DNA"/>
</dbReference>
<dbReference type="EMBL" id="KJ019104">
    <property type="protein sequence ID" value="AIX32573.1"/>
    <property type="molecule type" value="Genomic_DNA"/>
</dbReference>
<evidence type="ECO:0000313" key="4">
    <source>
        <dbReference type="EMBL" id="AIX18171.1"/>
    </source>
</evidence>
<evidence type="ECO:0000313" key="6">
    <source>
        <dbReference type="EMBL" id="AIX19763.1"/>
    </source>
</evidence>
<dbReference type="EMBL" id="KJ019108">
    <property type="protein sequence ID" value="AIX33637.1"/>
    <property type="molecule type" value="Genomic_DNA"/>
</dbReference>
<evidence type="ECO:0000313" key="5">
    <source>
        <dbReference type="EMBL" id="AIX19329.1"/>
    </source>
</evidence>
<evidence type="ECO:0000313" key="16">
    <source>
        <dbReference type="Proteomes" id="UP000185326"/>
    </source>
</evidence>
<dbReference type="KEGG" id="vg:24405233"/>
<evidence type="ECO:0000313" key="7">
    <source>
        <dbReference type="EMBL" id="AIX21992.1"/>
    </source>
</evidence>
<evidence type="ECO:0000313" key="11">
    <source>
        <dbReference type="EMBL" id="AIX33852.1"/>
    </source>
</evidence>
<protein>
    <recommendedName>
        <fullName evidence="1">YHYH domain-containing protein</fullName>
    </recommendedName>
</protein>
<feature type="domain" description="YHYH" evidence="1">
    <location>
        <begin position="824"/>
        <end position="887"/>
    </location>
</feature>
<dbReference type="Proteomes" id="UP000185329">
    <property type="component" value="Segment"/>
</dbReference>
<evidence type="ECO:0000313" key="10">
    <source>
        <dbReference type="EMBL" id="AIX33637.1"/>
    </source>
</evidence>
<dbReference type="Proteomes" id="UP000185337">
    <property type="component" value="Segment"/>
</dbReference>
<gene>
    <name evidence="13" type="ORF">Syn7803C100_89</name>
    <name evidence="14" type="ORF">Syn7803C36_89</name>
    <name evidence="2" type="ORF">Syn7803C66_86</name>
    <name evidence="3" type="ORF">Syn7803C68_88</name>
    <name evidence="4" type="ORF">Syn7803C69_87</name>
    <name evidence="5" type="ORF">Syn7803C76_89</name>
    <name evidence="6" type="ORF">Syn7803C78_88</name>
    <name evidence="7" type="ORF">Syn7803C91_89</name>
    <name evidence="8" type="ORF">Syn7803C92_85</name>
    <name evidence="9" type="ORF">Syn7803US49_87</name>
    <name evidence="10" type="ORF">Syn7803US53_87</name>
    <name evidence="11" type="ORF">Syn7803US54_87</name>
    <name evidence="12" type="ORF">Syn7803US56_89</name>
</gene>
<dbReference type="Gene3D" id="2.60.120.260">
    <property type="entry name" value="Galactose-binding domain-like"/>
    <property type="match status" value="1"/>
</dbReference>
<dbReference type="Proteomes" id="UP000185340">
    <property type="component" value="Segment"/>
</dbReference>
<dbReference type="Proteomes" id="UP000185332">
    <property type="component" value="Segment"/>
</dbReference>
<dbReference type="EMBL" id="KJ019060">
    <property type="protein sequence ID" value="AIX21992.1"/>
    <property type="molecule type" value="Genomic_DNA"/>
</dbReference>
<evidence type="ECO:0000313" key="15">
    <source>
        <dbReference type="Proteomes" id="UP000033002"/>
    </source>
</evidence>
<evidence type="ECO:0000313" key="2">
    <source>
        <dbReference type="EMBL" id="AIX17523.1"/>
    </source>
</evidence>
<dbReference type="EMBL" id="KJ019110">
    <property type="protein sequence ID" value="AIX34070.1"/>
    <property type="molecule type" value="Genomic_DNA"/>
</dbReference>
<dbReference type="EMBL" id="KJ019134">
    <property type="protein sequence ID" value="AIX39390.1"/>
    <property type="molecule type" value="Genomic_DNA"/>
</dbReference>
<dbReference type="EMBL" id="KJ019041">
    <property type="protein sequence ID" value="AIX17523.1"/>
    <property type="molecule type" value="Genomic_DNA"/>
</dbReference>
<dbReference type="Proteomes" id="UP000185328">
    <property type="component" value="Segment"/>
</dbReference>
<dbReference type="Proteomes" id="UP000033002">
    <property type="component" value="Segment"/>
</dbReference>
<dbReference type="Proteomes" id="UP000185334">
    <property type="component" value="Segment"/>
</dbReference>
<organism evidence="3 17">
    <name type="scientific">Synechococcus phage ACG-2014b</name>
    <dbReference type="NCBI Taxonomy" id="1493508"/>
    <lineage>
        <taxon>Viruses</taxon>
        <taxon>Duplodnaviria</taxon>
        <taxon>Heunggongvirae</taxon>
        <taxon>Uroviricota</taxon>
        <taxon>Caudoviricetes</taxon>
        <taxon>Pantevenvirales</taxon>
        <taxon>Kyanoviridae</taxon>
        <taxon>Nereusvirus</taxon>
        <taxon>Nereusvirus tusconc4</taxon>
    </lineage>
</organism>
<dbReference type="GeneID" id="24405233"/>
<dbReference type="EMBL" id="KJ019109">
    <property type="protein sequence ID" value="AIX33852.1"/>
    <property type="molecule type" value="Genomic_DNA"/>
</dbReference>
<dbReference type="Pfam" id="PF14240">
    <property type="entry name" value="YHYH"/>
    <property type="match status" value="1"/>
</dbReference>
<evidence type="ECO:0000313" key="8">
    <source>
        <dbReference type="EMBL" id="AIX22205.1"/>
    </source>
</evidence>
<dbReference type="Proteomes" id="UP000185341">
    <property type="component" value="Segment"/>
</dbReference>
<dbReference type="EMBL" id="KJ019043">
    <property type="protein sequence ID" value="AIX17956.1"/>
    <property type="molecule type" value="Genomic_DNA"/>
</dbReference>
<dbReference type="Proteomes" id="UP000185326">
    <property type="component" value="Segment"/>
</dbReference>
<dbReference type="RefSeq" id="YP_009140657.1">
    <property type="nucleotide sequence ID" value="NC_027130.1"/>
</dbReference>
<name>A0A0E3EXD0_9CAUD</name>
<dbReference type="EMBL" id="KJ019049">
    <property type="protein sequence ID" value="AIX19329.1"/>
    <property type="molecule type" value="Genomic_DNA"/>
</dbReference>
<evidence type="ECO:0000313" key="12">
    <source>
        <dbReference type="EMBL" id="AIX34070.1"/>
    </source>
</evidence>
<dbReference type="EMBL" id="KJ019161">
    <property type="protein sequence ID" value="AIX46144.1"/>
    <property type="molecule type" value="Genomic_DNA"/>
</dbReference>
<dbReference type="Proteomes" id="UP000185327">
    <property type="component" value="Segment"/>
</dbReference>
<evidence type="ECO:0000313" key="3">
    <source>
        <dbReference type="EMBL" id="AIX17956.1"/>
    </source>
</evidence>
<evidence type="ECO:0000313" key="17">
    <source>
        <dbReference type="Proteomes" id="UP000185337"/>
    </source>
</evidence>
<accession>A0A0E3EXD0</accession>
<dbReference type="EMBL" id="KJ019051">
    <property type="protein sequence ID" value="AIX19763.1"/>
    <property type="molecule type" value="Genomic_DNA"/>
</dbReference>
<reference evidence="15 16" key="1">
    <citation type="submission" date="2013-12" db="EMBL/GenBank/DDBJ databases">
        <title>Ecological redundancy of diverse viral populations within a natural community.</title>
        <authorList>
            <person name="Gregory A.C."/>
            <person name="LaButti K."/>
            <person name="Copeland A."/>
            <person name="Woyke T."/>
            <person name="Sullivan M.B."/>
        </authorList>
    </citation>
    <scope>NUCLEOTIDE SEQUENCE [LARGE SCALE GENOMIC DNA]</scope>
    <source>
        <strain evidence="13">Syn7803C100</strain>
        <strain evidence="14">Syn7803C36</strain>
        <strain evidence="2">Syn7803C66</strain>
        <strain evidence="3">Syn7803C68</strain>
        <strain evidence="4">Syn7803C69</strain>
        <strain evidence="5">Syn7803C76</strain>
        <strain evidence="6">Syn7803C78</strain>
        <strain evidence="7">Syn7803C91</strain>
        <strain evidence="8">Syn7803C92</strain>
        <strain evidence="9">Syn7803US49</strain>
        <strain evidence="10">Syn7803US53</strain>
        <strain evidence="11">Syn7803US54</strain>
        <strain evidence="12">Syn7803US56</strain>
    </source>
</reference>
<dbReference type="EMBL" id="KJ019044">
    <property type="protein sequence ID" value="AIX18171.1"/>
    <property type="molecule type" value="Genomic_DNA"/>
</dbReference>
<evidence type="ECO:0000313" key="9">
    <source>
        <dbReference type="EMBL" id="AIX32573.1"/>
    </source>
</evidence>
<sequence length="1544" mass="166297">MARTVPGSGAQIKPIFDNLFGVRAVEVINPGIGYDPTDPPRLTITGCGIPEAEAILYPIIDSDSGKIIHIRVLERGRGYDPLRMQIVPTSESLGVINSFDINKIWQNYPNSLTSGTFEVDSEGNLVDRLRIVSDNDPKPADILTERDGSGLISDRNFDQVFIYRGGKQVPFGQNRTFQKNKSLGIMANGVFLHTPEWGASAGDAPIGFELDSVLESNVKQSDVYDAVIDSNTYYYQSSRLINHFKLDHSVLDWGLHKVFTWNLKVEYGNLLVDISDLDETIGLVEVGRTIVEIGGDGEAEVVKIVRNAQNVITQLYLRDVTGTFQESSAVLGSNGFSFNISSVPLSLNLFYINFGPDAALFGSFIPDTYYLAPENIQVRKNYVIIFDQSDASNQQGIGHPIQFSTTPDGELNSGSLLYNSTGASAAVAADYENEFRSIFIMNEDETNNIYFYCKYHRHMSGYEGQEGYISLSTSQDTEVSDNDYYTTNFFKERIVITPDDLQTGYNLNLKSAGLVSNGTGAGSSGGFAIGNHYKLNGSGSQRWVRFDLDLRGVVTFDAEIIRGNDSNGGEDPDVGEELRVYFAFNTTYGSIGIANYNDSSFDSLKTVTIAVPPSSRNENQTVYLYQNGAEGSSFDHWGIRNITVGSGADDFSRHPDGHSKILGMSFDGYPIYGPYGYFGANNAVQRAADSYRLKVGAEIDGAREEVITPSSTTYAVTVSSGKFLYDGSIPNFLNLKRGNTYIFNQDDASNDGNILLLSNDSDGWHPTQDVGDVGNLSYLYQHPKITYSLDGSEVTYSQYVTGFTTSSTRQLQIVIPADVPKTLYTYSYANAQYGVRSVQDGYSMGMLVQDYIYDSTEGDLDQFNGLYVVTPEYPNGTYAYFLTESSNGTPTYPYCIGPQFFGAPLFEGDPVPALASVSPSGAEGEVVLKDDGSIDYIRMTKNGDGYFGTAEARVLGGEGSGATASPVVQTITGLTIRNEGRSFATPPTLVFEGGGGQGAQGAAEISTLGKVTSITITDDGDFYQEPPTILIDGGGGGGAKAIANIDQGKISTIELTDSGQGYVNPPRIIFTKLINLKRKTRSRQSLNSQFQYLTGLTKTTTPDATEIFVNSTNAFPGSGQFILNNEIVTYTGKATGKFTGLTRGTNFNYDQRVILDSTQDVAGVSSYNFNVGDVITRRVESSSNKLAKVYDWDPTTKELLVTFEIDELAFIDAGFAATEDAIVQFGGGLPDSSTASQLPHNTIVSIGDNITTLTVPISSIQDRTFEDDDENEDPDNAGVFLGDGIPDLINTGTDFAGQISLDGGIFDSLYGIEETQGGTNTTLFAVGDSILDATPFPQQKFATIDTAGGLSEGVEHIAQVRITVDKTVGNGVNFGVNEIVTGSVSGVTGNVVSWDNTAGVLVVTSITPFNTGNVNKGINGFLNEFSSKGTIIDVVVQEPGINYSAVPTVTIEDDGDIQATVTAVLTSAGDQIQSLTITNGGYGYNQYVETNVLHPTITFTNDSGDTTGAGAAAYAILGGENIVGNAGASYRIKSIEYQTVVQTS</sequence>
<evidence type="ECO:0000259" key="1">
    <source>
        <dbReference type="Pfam" id="PF14240"/>
    </source>
</evidence>
<evidence type="ECO:0000313" key="14">
    <source>
        <dbReference type="EMBL" id="AIX46144.1"/>
    </source>
</evidence>
<dbReference type="Proteomes" id="UP000185339">
    <property type="component" value="Segment"/>
</dbReference>
<evidence type="ECO:0000313" key="13">
    <source>
        <dbReference type="EMBL" id="AIX39390.1"/>
    </source>
</evidence>
<dbReference type="Proteomes" id="UP000185336">
    <property type="component" value="Segment"/>
</dbReference>
<proteinExistence type="predicted"/>